<dbReference type="AlphaFoldDB" id="A0AAJ0FW20"/>
<evidence type="ECO:0000256" key="2">
    <source>
        <dbReference type="ARBA" id="ARBA00022840"/>
    </source>
</evidence>
<gene>
    <name evidence="6" type="ORF">QQS21_011277</name>
</gene>
<evidence type="ECO:0000259" key="5">
    <source>
        <dbReference type="PROSITE" id="PS50011"/>
    </source>
</evidence>
<dbReference type="Proteomes" id="UP001251528">
    <property type="component" value="Unassembled WGS sequence"/>
</dbReference>
<name>A0AAJ0FW20_9HYPO</name>
<dbReference type="SMART" id="SM00220">
    <property type="entry name" value="S_TKc"/>
    <property type="match status" value="1"/>
</dbReference>
<accession>A0AAJ0FW20</accession>
<dbReference type="InterPro" id="IPR011009">
    <property type="entry name" value="Kinase-like_dom_sf"/>
</dbReference>
<protein>
    <recommendedName>
        <fullName evidence="5">Protein kinase domain-containing protein</fullName>
    </recommendedName>
</protein>
<dbReference type="Gene3D" id="1.10.510.10">
    <property type="entry name" value="Transferase(Phosphotransferase) domain 1"/>
    <property type="match status" value="1"/>
</dbReference>
<feature type="region of interest" description="Disordered" evidence="4">
    <location>
        <begin position="528"/>
        <end position="566"/>
    </location>
</feature>
<keyword evidence="2 3" id="KW-0067">ATP-binding</keyword>
<evidence type="ECO:0000256" key="3">
    <source>
        <dbReference type="PROSITE-ProRule" id="PRU10141"/>
    </source>
</evidence>
<comment type="caution">
    <text evidence="6">The sequence shown here is derived from an EMBL/GenBank/DDBJ whole genome shotgun (WGS) entry which is preliminary data.</text>
</comment>
<dbReference type="PANTHER" id="PTHR24347">
    <property type="entry name" value="SERINE/THREONINE-PROTEIN KINASE"/>
    <property type="match status" value="1"/>
</dbReference>
<reference evidence="6" key="1">
    <citation type="submission" date="2023-06" db="EMBL/GenBank/DDBJ databases">
        <title>Conoideocrella luteorostrata (Hypocreales: Clavicipitaceae), a potential biocontrol fungus for elongate hemlock scale in United States Christmas tree production areas.</title>
        <authorList>
            <person name="Barrett H."/>
            <person name="Lovett B."/>
            <person name="Macias A.M."/>
            <person name="Stajich J.E."/>
            <person name="Kasson M.T."/>
        </authorList>
    </citation>
    <scope>NUCLEOTIDE SEQUENCE</scope>
    <source>
        <strain evidence="6">ARSEF 14590</strain>
    </source>
</reference>
<feature type="domain" description="Protein kinase" evidence="5">
    <location>
        <begin position="237"/>
        <end position="510"/>
    </location>
</feature>
<dbReference type="InterPro" id="IPR008271">
    <property type="entry name" value="Ser/Thr_kinase_AS"/>
</dbReference>
<dbReference type="PROSITE" id="PS00107">
    <property type="entry name" value="PROTEIN_KINASE_ATP"/>
    <property type="match status" value="1"/>
</dbReference>
<evidence type="ECO:0000313" key="6">
    <source>
        <dbReference type="EMBL" id="KAK2591045.1"/>
    </source>
</evidence>
<dbReference type="GO" id="GO:0005524">
    <property type="term" value="F:ATP binding"/>
    <property type="evidence" value="ECO:0007669"/>
    <property type="project" value="UniProtKB-UniRule"/>
</dbReference>
<feature type="compositionally biased region" description="Low complexity" evidence="4">
    <location>
        <begin position="546"/>
        <end position="559"/>
    </location>
</feature>
<evidence type="ECO:0000256" key="4">
    <source>
        <dbReference type="SAM" id="MobiDB-lite"/>
    </source>
</evidence>
<dbReference type="PROSITE" id="PS00108">
    <property type="entry name" value="PROTEIN_KINASE_ST"/>
    <property type="match status" value="1"/>
</dbReference>
<feature type="binding site" evidence="3">
    <location>
        <position position="266"/>
    </location>
    <ligand>
        <name>ATP</name>
        <dbReference type="ChEBI" id="CHEBI:30616"/>
    </ligand>
</feature>
<proteinExistence type="predicted"/>
<dbReference type="Gene3D" id="3.30.200.20">
    <property type="entry name" value="Phosphorylase Kinase, domain 1"/>
    <property type="match status" value="1"/>
</dbReference>
<sequence>MYGPEVFLVLKPLDSSNRARSAFRLPQNAQWFRPGTGGVAEHASIGSRDVTPAFDLGLGDEIEETLDRLVVTFPELMRLQNLGGGLQAGTNQTLSHILLGHRGTKGVSNQQYRIAVDHNLHIWLHDYTSTHGTAVGYGGQNVQEIRKKETWILAFEPSKEEDSLEKITIHCGGLVTDVKFPNHATKTPHPRYIEYLKAFAAECKPEVVPVVGGLDLHSQATTQAPSEAHIISDRLIYFKEKQIGRGSFARVHRLISLRDGKVFAGKIFTPPASKNKRSLDSVESKWLAGIRREYTLIKEHPHPNVIQAFELRETPEVMMVMPYYPSGSIAQAPNMSEEKFVTAFGQIIDCLAFLHSKNIVHRDLKPENILYEPAPYFKVVVSDFGLAKAIEGLGLQTFCGTLRYAAPEIFPGTRGYGALADVWSLAVMELEWLHGIPEPPTVPKPRRADGKVSEQLWMTWSARWMQKLKNHLDDEESGQVIDMLNNMLTWEASRWSASRCLKKGFENGLFRRRLTDGLVMCTNDDQTIDSPRAAAKSGRVTTESQPSASSASPASPASSVQRQKQGQGIDLDATIILGDGRLGIW</sequence>
<dbReference type="InterPro" id="IPR017441">
    <property type="entry name" value="Protein_kinase_ATP_BS"/>
</dbReference>
<dbReference type="InterPro" id="IPR000719">
    <property type="entry name" value="Prot_kinase_dom"/>
</dbReference>
<dbReference type="GO" id="GO:0004672">
    <property type="term" value="F:protein kinase activity"/>
    <property type="evidence" value="ECO:0007669"/>
    <property type="project" value="InterPro"/>
</dbReference>
<dbReference type="Pfam" id="PF00069">
    <property type="entry name" value="Pkinase"/>
    <property type="match status" value="1"/>
</dbReference>
<dbReference type="EMBL" id="JASWJB010000370">
    <property type="protein sequence ID" value="KAK2591045.1"/>
    <property type="molecule type" value="Genomic_DNA"/>
</dbReference>
<organism evidence="6 7">
    <name type="scientific">Conoideocrella luteorostrata</name>
    <dbReference type="NCBI Taxonomy" id="1105319"/>
    <lineage>
        <taxon>Eukaryota</taxon>
        <taxon>Fungi</taxon>
        <taxon>Dikarya</taxon>
        <taxon>Ascomycota</taxon>
        <taxon>Pezizomycotina</taxon>
        <taxon>Sordariomycetes</taxon>
        <taxon>Hypocreomycetidae</taxon>
        <taxon>Hypocreales</taxon>
        <taxon>Clavicipitaceae</taxon>
        <taxon>Conoideocrella</taxon>
    </lineage>
</organism>
<dbReference type="PROSITE" id="PS50011">
    <property type="entry name" value="PROTEIN_KINASE_DOM"/>
    <property type="match status" value="1"/>
</dbReference>
<dbReference type="SUPFAM" id="SSF56112">
    <property type="entry name" value="Protein kinase-like (PK-like)"/>
    <property type="match status" value="1"/>
</dbReference>
<evidence type="ECO:0000256" key="1">
    <source>
        <dbReference type="ARBA" id="ARBA00022741"/>
    </source>
</evidence>
<keyword evidence="7" id="KW-1185">Reference proteome</keyword>
<keyword evidence="1 3" id="KW-0547">Nucleotide-binding</keyword>
<evidence type="ECO:0000313" key="7">
    <source>
        <dbReference type="Proteomes" id="UP001251528"/>
    </source>
</evidence>